<dbReference type="GO" id="GO:0016887">
    <property type="term" value="F:ATP hydrolysis activity"/>
    <property type="evidence" value="ECO:0007669"/>
    <property type="project" value="RHEA"/>
</dbReference>
<evidence type="ECO:0000256" key="19">
    <source>
        <dbReference type="ARBA" id="ARBA00058524"/>
    </source>
</evidence>
<evidence type="ECO:0000256" key="3">
    <source>
        <dbReference type="ARBA" id="ARBA00004202"/>
    </source>
</evidence>
<dbReference type="GO" id="GO:0005886">
    <property type="term" value="C:plasma membrane"/>
    <property type="evidence" value="ECO:0007669"/>
    <property type="project" value="UniProtKB-SubCell"/>
</dbReference>
<dbReference type="Gene3D" id="3.40.50.300">
    <property type="entry name" value="P-loop containing nucleotide triphosphate hydrolases"/>
    <property type="match status" value="1"/>
</dbReference>
<evidence type="ECO:0000256" key="11">
    <source>
        <dbReference type="ARBA" id="ARBA00022801"/>
    </source>
</evidence>
<organism evidence="23">
    <name type="scientific">Nicotiana tabacum</name>
    <name type="common">Common tobacco</name>
    <dbReference type="NCBI Taxonomy" id="4097"/>
    <lineage>
        <taxon>Eukaryota</taxon>
        <taxon>Viridiplantae</taxon>
        <taxon>Streptophyta</taxon>
        <taxon>Embryophyta</taxon>
        <taxon>Tracheophyta</taxon>
        <taxon>Spermatophyta</taxon>
        <taxon>Magnoliopsida</taxon>
        <taxon>eudicotyledons</taxon>
        <taxon>Gunneridae</taxon>
        <taxon>Pentapetalae</taxon>
        <taxon>asterids</taxon>
        <taxon>lamiids</taxon>
        <taxon>Solanales</taxon>
        <taxon>Solanaceae</taxon>
        <taxon>Nicotianoideae</taxon>
        <taxon>Nicotianeae</taxon>
        <taxon>Nicotiana</taxon>
    </lineage>
</organism>
<comment type="similarity">
    <text evidence="6">Belongs to the SUA5 family.</text>
</comment>
<evidence type="ECO:0000256" key="17">
    <source>
        <dbReference type="ARBA" id="ARBA00023242"/>
    </source>
</evidence>
<evidence type="ECO:0000256" key="15">
    <source>
        <dbReference type="ARBA" id="ARBA00023128"/>
    </source>
</evidence>
<evidence type="ECO:0000256" key="10">
    <source>
        <dbReference type="ARBA" id="ARBA00022741"/>
    </source>
</evidence>
<keyword evidence="11 21" id="KW-0378">Hydrolase</keyword>
<comment type="function">
    <text evidence="19">Cytoplasmic and mitochondrial threonylcarbamoyl-AMP synthase required for the formation of a threonylcarbamoyl group on adenosine at position 37 (t(6)A37) in tRNAs that read codons beginning with adenine. Catalyzes the conversion of L-threonine, HCO(3)(-)/CO(2) and ATP to give threonylcarbamoyl-AMP (TC-AMP) as the acyladenylate intermediate, with the release of diphosphate. Participates in t(6)A37 formation in cytoplasmic and mitochondrial tRNAs. May regulate the activity of some transporters.</text>
</comment>
<keyword evidence="8" id="KW-0963">Cytoplasm</keyword>
<dbReference type="InterPro" id="IPR006070">
    <property type="entry name" value="Sua5-like_dom"/>
</dbReference>
<sequence length="519" mass="57042">MKIPLTAGFLGQAADREAAGLVVDMICQKKMAGRALLLAGPPSTGKTTRALGISQELGSKVPFCPMVGSEVYSSEVKKTEVLMENFCRAIGLRIKENKEVYDGEVTELSPEESEIMTGGYGKSICHVIIGLKTIKGTKQLKLDPTIYDALIKEKVVVGDVIYIKSNSGAVKRVPFCPMVGSEVYSSEVKKTEVLMENFRRVIGLRIKENKEVYEGEVTELSPEESESMTCGYGKSISHVIIGKKTVKGTKQLKLDPTIYDALIKEKVAVGDVIYIESNSGAIKKVGISDAFATEFDLDAEEYVPLPKGEVHKKKEIVQLISVLLFHMVNIFYSLAMEYQRSYSAEAMNRIYEIKGRKHTSPLAICVGDVHDIQRYAMTDHLPRGLLDCLLPGPVTVVLRRGESSILEKLLNPRLESIGVRVPDYNFIREIACGSRSALALTSANLNGQPSSINIKDFDNLWEHCANVYDGRILPTGRAGSTVVDLTKLGKYKILRLGSAKEETIAILERHSSLEDGTGD</sequence>
<proteinExistence type="inferred from homology"/>
<keyword evidence="17 21" id="KW-0539">Nucleus</keyword>
<evidence type="ECO:0000256" key="21">
    <source>
        <dbReference type="RuleBase" id="RU363048"/>
    </source>
</evidence>
<dbReference type="SUPFAM" id="SSF50249">
    <property type="entry name" value="Nucleic acid-binding proteins"/>
    <property type="match status" value="2"/>
</dbReference>
<dbReference type="GO" id="GO:0061710">
    <property type="term" value="F:L-threonylcarbamoyladenylate synthase"/>
    <property type="evidence" value="ECO:0007669"/>
    <property type="project" value="UniProtKB-EC"/>
</dbReference>
<comment type="catalytic activity">
    <reaction evidence="18">
        <text>L-threonine + hydrogencarbonate + ATP = L-threonylcarbamoyladenylate + diphosphate + H2O</text>
        <dbReference type="Rhea" id="RHEA:36407"/>
        <dbReference type="ChEBI" id="CHEBI:15377"/>
        <dbReference type="ChEBI" id="CHEBI:17544"/>
        <dbReference type="ChEBI" id="CHEBI:30616"/>
        <dbReference type="ChEBI" id="CHEBI:33019"/>
        <dbReference type="ChEBI" id="CHEBI:57926"/>
        <dbReference type="ChEBI" id="CHEBI:73682"/>
        <dbReference type="EC" id="2.7.7.87"/>
    </reaction>
</comment>
<dbReference type="InterPro" id="IPR012340">
    <property type="entry name" value="NA-bd_OB-fold"/>
</dbReference>
<dbReference type="GO" id="GO:0035267">
    <property type="term" value="C:NuA4 histone acetyltransferase complex"/>
    <property type="evidence" value="ECO:0000318"/>
    <property type="project" value="GO_Central"/>
</dbReference>
<keyword evidence="9" id="KW-0808">Transferase</keyword>
<dbReference type="Pfam" id="PF06068">
    <property type="entry name" value="TIP49"/>
    <property type="match status" value="1"/>
</dbReference>
<dbReference type="SUPFAM" id="SSF55821">
    <property type="entry name" value="YrdC/RibB"/>
    <property type="match status" value="1"/>
</dbReference>
<dbReference type="GO" id="GO:0000812">
    <property type="term" value="C:Swr1 complex"/>
    <property type="evidence" value="ECO:0000318"/>
    <property type="project" value="GO_Central"/>
</dbReference>
<dbReference type="FunFam" id="2.40.50.360:FF:000001">
    <property type="entry name" value="RuvB-like helicase"/>
    <property type="match status" value="2"/>
</dbReference>
<dbReference type="SUPFAM" id="SSF52540">
    <property type="entry name" value="P-loop containing nucleoside triphosphate hydrolases"/>
    <property type="match status" value="1"/>
</dbReference>
<dbReference type="GO" id="GO:0006338">
    <property type="term" value="P:chromatin remodeling"/>
    <property type="evidence" value="ECO:0000318"/>
    <property type="project" value="GO_Central"/>
</dbReference>
<dbReference type="SMR" id="A0A1S3X6P9"/>
<evidence type="ECO:0000259" key="22">
    <source>
        <dbReference type="PROSITE" id="PS51163"/>
    </source>
</evidence>
<name>A0A1S3X6P9_TOBAC</name>
<dbReference type="GO" id="GO:0097255">
    <property type="term" value="C:R2TP complex"/>
    <property type="evidence" value="ECO:0000318"/>
    <property type="project" value="GO_Central"/>
</dbReference>
<dbReference type="InterPro" id="IPR027238">
    <property type="entry name" value="RuvB-like"/>
</dbReference>
<evidence type="ECO:0000256" key="5">
    <source>
        <dbReference type="ARBA" id="ARBA00007519"/>
    </source>
</evidence>
<dbReference type="PANTHER" id="PTHR11093">
    <property type="entry name" value="RUVB-RELATED REPTIN AND PONTIN"/>
    <property type="match status" value="1"/>
</dbReference>
<keyword evidence="13 21" id="KW-0067">ATP-binding</keyword>
<evidence type="ECO:0000256" key="6">
    <source>
        <dbReference type="ARBA" id="ARBA00007663"/>
    </source>
</evidence>
<evidence type="ECO:0000256" key="14">
    <source>
        <dbReference type="ARBA" id="ARBA00022946"/>
    </source>
</evidence>
<dbReference type="FunFam" id="3.90.870.10:FF:000007">
    <property type="entry name" value="YrdC N6-threonylcarbamoyltransferase domain containing"/>
    <property type="match status" value="1"/>
</dbReference>
<evidence type="ECO:0000256" key="1">
    <source>
        <dbReference type="ARBA" id="ARBA00004123"/>
    </source>
</evidence>
<keyword evidence="12 21" id="KW-0347">Helicase</keyword>
<protein>
    <recommendedName>
        <fullName evidence="21">RuvB-like helicase</fullName>
        <ecNumber evidence="21">3.6.4.12</ecNumber>
    </recommendedName>
</protein>
<dbReference type="PaxDb" id="4097-A0A1S3X6P9"/>
<comment type="catalytic activity">
    <reaction evidence="21">
        <text>ATP + H2O = ADP + phosphate + H(+)</text>
        <dbReference type="Rhea" id="RHEA:13065"/>
        <dbReference type="ChEBI" id="CHEBI:15377"/>
        <dbReference type="ChEBI" id="CHEBI:15378"/>
        <dbReference type="ChEBI" id="CHEBI:30616"/>
        <dbReference type="ChEBI" id="CHEBI:43474"/>
        <dbReference type="ChEBI" id="CHEBI:456216"/>
        <dbReference type="EC" id="3.6.4.12"/>
    </reaction>
</comment>
<dbReference type="GO" id="GO:0006357">
    <property type="term" value="P:regulation of transcription by RNA polymerase II"/>
    <property type="evidence" value="ECO:0000318"/>
    <property type="project" value="GO_Central"/>
</dbReference>
<evidence type="ECO:0000256" key="7">
    <source>
        <dbReference type="ARBA" id="ARBA00022475"/>
    </source>
</evidence>
<comment type="subcellular location">
    <subcellularLocation>
        <location evidence="3">Cell membrane</location>
        <topology evidence="3">Peripheral membrane protein</topology>
    </subcellularLocation>
    <subcellularLocation>
        <location evidence="4">Cytoplasm</location>
    </subcellularLocation>
    <subcellularLocation>
        <location evidence="2">Mitochondrion</location>
    </subcellularLocation>
    <subcellularLocation>
        <location evidence="1">Nucleus</location>
    </subcellularLocation>
</comment>
<dbReference type="PROSITE" id="PS51163">
    <property type="entry name" value="YRDC"/>
    <property type="match status" value="1"/>
</dbReference>
<evidence type="ECO:0000256" key="18">
    <source>
        <dbReference type="ARBA" id="ARBA00048366"/>
    </source>
</evidence>
<reference evidence="23" key="1">
    <citation type="submission" date="2025-08" db="UniProtKB">
        <authorList>
            <consortium name="RefSeq"/>
        </authorList>
    </citation>
    <scope>IDENTIFICATION</scope>
</reference>
<keyword evidence="14" id="KW-0809">Transit peptide</keyword>
<dbReference type="GO" id="GO:0005739">
    <property type="term" value="C:mitochondrion"/>
    <property type="evidence" value="ECO:0007669"/>
    <property type="project" value="UniProtKB-SubCell"/>
</dbReference>
<keyword evidence="21" id="KW-0804">Transcription</keyword>
<accession>A0A1S3X6P9</accession>
<evidence type="ECO:0000256" key="4">
    <source>
        <dbReference type="ARBA" id="ARBA00004496"/>
    </source>
</evidence>
<evidence type="ECO:0000313" key="23">
    <source>
        <dbReference type="RefSeq" id="XP_016435599.1"/>
    </source>
</evidence>
<comment type="similarity">
    <text evidence="5 21">Belongs to the RuvB family.</text>
</comment>
<keyword evidence="15" id="KW-0496">Mitochondrion</keyword>
<dbReference type="GO" id="GO:0000492">
    <property type="term" value="P:box C/D snoRNP assembly"/>
    <property type="evidence" value="ECO:0000318"/>
    <property type="project" value="GO_Central"/>
</dbReference>
<dbReference type="OrthoDB" id="412787at2759"/>
<dbReference type="Pfam" id="PF01300">
    <property type="entry name" value="Sua5_yciO_yrdC"/>
    <property type="match status" value="1"/>
</dbReference>
<dbReference type="STRING" id="4097.A0A1S3X6P9"/>
<dbReference type="InterPro" id="IPR017945">
    <property type="entry name" value="DHBP_synth_RibB-like_a/b_dom"/>
</dbReference>
<dbReference type="InterPro" id="IPR027417">
    <property type="entry name" value="P-loop_NTPase"/>
</dbReference>
<dbReference type="InterPro" id="IPR010339">
    <property type="entry name" value="TIP49_P-loop"/>
</dbReference>
<keyword evidence="21" id="KW-0805">Transcription regulation</keyword>
<comment type="subunit">
    <text evidence="20">Interacts with RSC1A1.</text>
</comment>
<keyword evidence="10 21" id="KW-0547">Nucleotide-binding</keyword>
<dbReference type="EC" id="3.6.4.12" evidence="21"/>
<evidence type="ECO:0000256" key="16">
    <source>
        <dbReference type="ARBA" id="ARBA00023136"/>
    </source>
</evidence>
<dbReference type="Gene3D" id="3.90.870.10">
    <property type="entry name" value="DHBP synthase"/>
    <property type="match status" value="1"/>
</dbReference>
<dbReference type="AlphaFoldDB" id="A0A1S3X6P9"/>
<dbReference type="RefSeq" id="XP_016435599.1">
    <property type="nucleotide sequence ID" value="XM_016580113.1"/>
</dbReference>
<dbReference type="Gene3D" id="2.40.50.360">
    <property type="entry name" value="RuvB-like helicase, domain II"/>
    <property type="match status" value="2"/>
</dbReference>
<dbReference type="GO" id="GO:0003725">
    <property type="term" value="F:double-stranded RNA binding"/>
    <property type="evidence" value="ECO:0007669"/>
    <property type="project" value="InterPro"/>
</dbReference>
<keyword evidence="16" id="KW-0472">Membrane</keyword>
<evidence type="ECO:0000256" key="12">
    <source>
        <dbReference type="ARBA" id="ARBA00022806"/>
    </source>
</evidence>
<evidence type="ECO:0000256" key="9">
    <source>
        <dbReference type="ARBA" id="ARBA00022679"/>
    </source>
</evidence>
<dbReference type="GO" id="GO:0031011">
    <property type="term" value="C:Ino80 complex"/>
    <property type="evidence" value="ECO:0000318"/>
    <property type="project" value="GO_Central"/>
</dbReference>
<evidence type="ECO:0000256" key="2">
    <source>
        <dbReference type="ARBA" id="ARBA00004173"/>
    </source>
</evidence>
<dbReference type="GO" id="GO:0005524">
    <property type="term" value="F:ATP binding"/>
    <property type="evidence" value="ECO:0007669"/>
    <property type="project" value="UniProtKB-KW"/>
</dbReference>
<keyword evidence="7" id="KW-1003">Cell membrane</keyword>
<feature type="domain" description="YrdC-like" evidence="22">
    <location>
        <begin position="307"/>
        <end position="499"/>
    </location>
</feature>
<dbReference type="GO" id="GO:0003678">
    <property type="term" value="F:DNA helicase activity"/>
    <property type="evidence" value="ECO:0000318"/>
    <property type="project" value="GO_Central"/>
</dbReference>
<dbReference type="KEGG" id="nta:107761826"/>
<evidence type="ECO:0000256" key="8">
    <source>
        <dbReference type="ARBA" id="ARBA00022490"/>
    </source>
</evidence>
<gene>
    <name evidence="23" type="primary">LOC107761826</name>
</gene>
<evidence type="ECO:0000256" key="20">
    <source>
        <dbReference type="ARBA" id="ARBA00063146"/>
    </source>
</evidence>
<evidence type="ECO:0000256" key="13">
    <source>
        <dbReference type="ARBA" id="ARBA00022840"/>
    </source>
</evidence>
<dbReference type="InterPro" id="IPR042487">
    <property type="entry name" value="RuvBL1/2_DNA/RNA_bd_dom"/>
</dbReference>